<keyword evidence="3" id="KW-1185">Reference proteome</keyword>
<protein>
    <submittedName>
        <fullName evidence="2">Uncharacterized protein</fullName>
    </submittedName>
</protein>
<evidence type="ECO:0000256" key="1">
    <source>
        <dbReference type="SAM" id="Phobius"/>
    </source>
</evidence>
<dbReference type="AlphaFoldDB" id="A0AA94LJ55"/>
<gene>
    <name evidence="2" type="ORF">SAMN06265364_10347</name>
</gene>
<feature type="transmembrane region" description="Helical" evidence="1">
    <location>
        <begin position="21"/>
        <end position="45"/>
    </location>
</feature>
<reference evidence="2 3" key="1">
    <citation type="submission" date="2017-06" db="EMBL/GenBank/DDBJ databases">
        <authorList>
            <person name="Varghese N."/>
            <person name="Submissions S."/>
        </authorList>
    </citation>
    <scope>NUCLEOTIDE SEQUENCE [LARGE SCALE GENOMIC DNA]</scope>
    <source>
        <strain evidence="2 3">DSM 26989</strain>
    </source>
</reference>
<evidence type="ECO:0000313" key="3">
    <source>
        <dbReference type="Proteomes" id="UP000198427"/>
    </source>
</evidence>
<name>A0AA94LJ55_9BACT</name>
<dbReference type="RefSeq" id="WP_009012581.1">
    <property type="nucleotide sequence ID" value="NZ_CALLVZ010000179.1"/>
</dbReference>
<dbReference type="GeneID" id="94030776"/>
<dbReference type="Proteomes" id="UP000198427">
    <property type="component" value="Unassembled WGS sequence"/>
</dbReference>
<comment type="caution">
    <text evidence="2">The sequence shown here is derived from an EMBL/GenBank/DDBJ whole genome shotgun (WGS) entry which is preliminary data.</text>
</comment>
<keyword evidence="1" id="KW-0472">Membrane</keyword>
<dbReference type="EMBL" id="FZNZ01000003">
    <property type="protein sequence ID" value="SNR65419.1"/>
    <property type="molecule type" value="Genomic_DNA"/>
</dbReference>
<organism evidence="2 3">
    <name type="scientific">Prevotella jejuni</name>
    <dbReference type="NCBI Taxonomy" id="1177574"/>
    <lineage>
        <taxon>Bacteria</taxon>
        <taxon>Pseudomonadati</taxon>
        <taxon>Bacteroidota</taxon>
        <taxon>Bacteroidia</taxon>
        <taxon>Bacteroidales</taxon>
        <taxon>Prevotellaceae</taxon>
        <taxon>Prevotella</taxon>
    </lineage>
</organism>
<evidence type="ECO:0000313" key="2">
    <source>
        <dbReference type="EMBL" id="SNR65419.1"/>
    </source>
</evidence>
<proteinExistence type="predicted"/>
<accession>A0AA94LJ55</accession>
<keyword evidence="1" id="KW-0812">Transmembrane</keyword>
<keyword evidence="1" id="KW-1133">Transmembrane helix</keyword>
<sequence>MSERSKYNRKERELKQEKYANRVIGWLALILVALGVLTIVIASYMS</sequence>